<dbReference type="Proteomes" id="UP000515135">
    <property type="component" value="Unplaced"/>
</dbReference>
<feature type="domain" description="Ig-like" evidence="9">
    <location>
        <begin position="128"/>
        <end position="226"/>
    </location>
</feature>
<evidence type="ECO:0000256" key="2">
    <source>
        <dbReference type="ARBA" id="ARBA00023136"/>
    </source>
</evidence>
<dbReference type="Pfam" id="PF13927">
    <property type="entry name" value="Ig_3"/>
    <property type="match status" value="2"/>
</dbReference>
<dbReference type="InterPro" id="IPR013783">
    <property type="entry name" value="Ig-like_fold"/>
</dbReference>
<evidence type="ECO:0000256" key="3">
    <source>
        <dbReference type="ARBA" id="ARBA00023157"/>
    </source>
</evidence>
<evidence type="ECO:0000256" key="1">
    <source>
        <dbReference type="ARBA" id="ARBA00004479"/>
    </source>
</evidence>
<keyword evidence="2 7" id="KW-0472">Membrane</keyword>
<dbReference type="Pfam" id="PF08205">
    <property type="entry name" value="C2-set_2"/>
    <property type="match status" value="1"/>
</dbReference>
<feature type="signal peptide" evidence="8">
    <location>
        <begin position="1"/>
        <end position="22"/>
    </location>
</feature>
<feature type="region of interest" description="Disordered" evidence="6">
    <location>
        <begin position="604"/>
        <end position="623"/>
    </location>
</feature>
<dbReference type="InterPro" id="IPR007110">
    <property type="entry name" value="Ig-like_dom"/>
</dbReference>
<dbReference type="GO" id="GO:0098609">
    <property type="term" value="P:cell-cell adhesion"/>
    <property type="evidence" value="ECO:0007669"/>
    <property type="project" value="TreeGrafter"/>
</dbReference>
<dbReference type="InterPro" id="IPR003598">
    <property type="entry name" value="Ig_sub2"/>
</dbReference>
<evidence type="ECO:0000256" key="8">
    <source>
        <dbReference type="SAM" id="SignalP"/>
    </source>
</evidence>
<keyword evidence="4" id="KW-0325">Glycoprotein</keyword>
<dbReference type="OrthoDB" id="10048737at2759"/>
<dbReference type="GO" id="GO:0005886">
    <property type="term" value="C:plasma membrane"/>
    <property type="evidence" value="ECO:0007669"/>
    <property type="project" value="TreeGrafter"/>
</dbReference>
<dbReference type="SMART" id="SM00408">
    <property type="entry name" value="IGc2"/>
    <property type="match status" value="5"/>
</dbReference>
<feature type="domain" description="Ig-like" evidence="9">
    <location>
        <begin position="411"/>
        <end position="504"/>
    </location>
</feature>
<evidence type="ECO:0000256" key="4">
    <source>
        <dbReference type="ARBA" id="ARBA00023180"/>
    </source>
</evidence>
<dbReference type="InterPro" id="IPR013162">
    <property type="entry name" value="CD80_C2-set"/>
</dbReference>
<keyword evidence="7" id="KW-0812">Transmembrane</keyword>
<dbReference type="RefSeq" id="XP_019627397.1">
    <property type="nucleotide sequence ID" value="XM_019771838.1"/>
</dbReference>
<accession>A0A6P4Z8I5</accession>
<dbReference type="AlphaFoldDB" id="A0A6P4Z8I5"/>
<comment type="subcellular location">
    <subcellularLocation>
        <location evidence="1">Membrane</location>
        <topology evidence="1">Single-pass type I membrane protein</topology>
    </subcellularLocation>
</comment>
<protein>
    <submittedName>
        <fullName evidence="11">Kin of IRRE-like protein 1 isoform X1</fullName>
    </submittedName>
</protein>
<keyword evidence="5" id="KW-0393">Immunoglobulin domain</keyword>
<feature type="region of interest" description="Disordered" evidence="6">
    <location>
        <begin position="244"/>
        <end position="269"/>
    </location>
</feature>
<dbReference type="InterPro" id="IPR051275">
    <property type="entry name" value="Cell_adhesion_signaling"/>
</dbReference>
<keyword evidence="8" id="KW-0732">Signal</keyword>
<evidence type="ECO:0000256" key="6">
    <source>
        <dbReference type="SAM" id="MobiDB-lite"/>
    </source>
</evidence>
<evidence type="ECO:0000313" key="11">
    <source>
        <dbReference type="RefSeq" id="XP_019627397.1"/>
    </source>
</evidence>
<feature type="chain" id="PRO_5028339888" evidence="8">
    <location>
        <begin position="23"/>
        <end position="675"/>
    </location>
</feature>
<keyword evidence="7" id="KW-1133">Transmembrane helix</keyword>
<feature type="domain" description="Ig-like" evidence="9">
    <location>
        <begin position="231"/>
        <end position="322"/>
    </location>
</feature>
<evidence type="ECO:0000256" key="5">
    <source>
        <dbReference type="ARBA" id="ARBA00023319"/>
    </source>
</evidence>
<dbReference type="PROSITE" id="PS50835">
    <property type="entry name" value="IG_LIKE"/>
    <property type="match status" value="5"/>
</dbReference>
<organism evidence="10 11">
    <name type="scientific">Branchiostoma belcheri</name>
    <name type="common">Amphioxus</name>
    <dbReference type="NCBI Taxonomy" id="7741"/>
    <lineage>
        <taxon>Eukaryota</taxon>
        <taxon>Metazoa</taxon>
        <taxon>Chordata</taxon>
        <taxon>Cephalochordata</taxon>
        <taxon>Leptocardii</taxon>
        <taxon>Amphioxiformes</taxon>
        <taxon>Branchiostomatidae</taxon>
        <taxon>Branchiostoma</taxon>
    </lineage>
</organism>
<dbReference type="InterPro" id="IPR036179">
    <property type="entry name" value="Ig-like_dom_sf"/>
</dbReference>
<dbReference type="InterPro" id="IPR003599">
    <property type="entry name" value="Ig_sub"/>
</dbReference>
<dbReference type="GO" id="GO:0005911">
    <property type="term" value="C:cell-cell junction"/>
    <property type="evidence" value="ECO:0007669"/>
    <property type="project" value="TreeGrafter"/>
</dbReference>
<evidence type="ECO:0000313" key="10">
    <source>
        <dbReference type="Proteomes" id="UP000515135"/>
    </source>
</evidence>
<dbReference type="SUPFAM" id="SSF48726">
    <property type="entry name" value="Immunoglobulin"/>
    <property type="match status" value="4"/>
</dbReference>
<keyword evidence="10" id="KW-1185">Reference proteome</keyword>
<dbReference type="Pfam" id="PF07679">
    <property type="entry name" value="I-set"/>
    <property type="match status" value="1"/>
</dbReference>
<dbReference type="PANTHER" id="PTHR11640">
    <property type="entry name" value="NEPHRIN"/>
    <property type="match status" value="1"/>
</dbReference>
<gene>
    <name evidence="11" type="primary">LOC109472227</name>
</gene>
<dbReference type="GO" id="GO:0050839">
    <property type="term" value="F:cell adhesion molecule binding"/>
    <property type="evidence" value="ECO:0007669"/>
    <property type="project" value="TreeGrafter"/>
</dbReference>
<feature type="region of interest" description="Disordered" evidence="6">
    <location>
        <begin position="656"/>
        <end position="675"/>
    </location>
</feature>
<reference evidence="11" key="1">
    <citation type="submission" date="2025-08" db="UniProtKB">
        <authorList>
            <consortium name="RefSeq"/>
        </authorList>
    </citation>
    <scope>IDENTIFICATION</scope>
    <source>
        <tissue evidence="11">Gonad</tissue>
    </source>
</reference>
<sequence>MRLLATIVASLALAGLVARVSAQDQSFRQQPESVAVRLGETVTLTCAIDNVAGVVQWTKDNFALGSDRALPGYPRHTITGDLNRGEYNLLIQDVLLEDDGKYQCQASPTETQGGIRSEDAELTIYLPPDDPVIEEGASVSVIAGKPKNVTCRANNGKPAATLTWWKDGQEITEGITYITEDAGEKRENGVSVLTLNPSVDDHGKVLTCRSTNPAMDSNKETTTQLNVEHTPVVVVQSNPPLVEEGSSVSLSCESRANPGEVRSSSGSRNDVSYQWKKDGVVLAGETGQVLRLTNVRREDNMQVFTCDATNAVGTNSANLTLSVQYGPEIVKTTGQVIVDRGTSAALVCKWSGNPSPTIMWTKKGSSSVLGTGDTLSFPIVDQSHSGTYVCTAVVPGSGEDSREVVLVVNGPPIISSFEVQYASSGAEGQIECLSSNSPPPSRMAWTWNGVMLDSGTEGRFTAEQRDVHGGRLSVLTISKVQASDFAEYNCTVWNRLGLMSKIITLRQKEPLPLAAIVGGAVAGLVLILVIVLLVFVFCHRRRKKQGASNESITRLEVRADGQETPPKEKVEIIHRDHEAAKDKVPPPPPQRKYYITADYDDRDYSSKTSLGAPPPWTPPGGTYQDYKNGNLYSNPYNNYSSYPAVSEHSYERASIASRASRASEAAKKPRMMTHV</sequence>
<dbReference type="SMART" id="SM00409">
    <property type="entry name" value="IG"/>
    <property type="match status" value="5"/>
</dbReference>
<evidence type="ECO:0000256" key="7">
    <source>
        <dbReference type="SAM" id="Phobius"/>
    </source>
</evidence>
<evidence type="ECO:0000259" key="9">
    <source>
        <dbReference type="PROSITE" id="PS50835"/>
    </source>
</evidence>
<dbReference type="GeneID" id="109472227"/>
<dbReference type="Pfam" id="PF13895">
    <property type="entry name" value="Ig_2"/>
    <property type="match status" value="1"/>
</dbReference>
<feature type="transmembrane region" description="Helical" evidence="7">
    <location>
        <begin position="513"/>
        <end position="538"/>
    </location>
</feature>
<feature type="domain" description="Ig-like" evidence="9">
    <location>
        <begin position="25"/>
        <end position="123"/>
    </location>
</feature>
<keyword evidence="3" id="KW-1015">Disulfide bond</keyword>
<proteinExistence type="predicted"/>
<dbReference type="InterPro" id="IPR013098">
    <property type="entry name" value="Ig_I-set"/>
</dbReference>
<dbReference type="PANTHER" id="PTHR11640:SF31">
    <property type="entry name" value="IRREGULAR CHIASM C-ROUGHEST PROTEIN-RELATED"/>
    <property type="match status" value="1"/>
</dbReference>
<name>A0A6P4Z8I5_BRABE</name>
<feature type="domain" description="Ig-like" evidence="9">
    <location>
        <begin position="327"/>
        <end position="405"/>
    </location>
</feature>
<dbReference type="KEGG" id="bbel:109472227"/>
<dbReference type="Gene3D" id="2.60.40.10">
    <property type="entry name" value="Immunoglobulins"/>
    <property type="match status" value="5"/>
</dbReference>